<evidence type="ECO:0000313" key="1">
    <source>
        <dbReference type="EMBL" id="MFB9208253.1"/>
    </source>
</evidence>
<dbReference type="EMBL" id="JBHMEI010000067">
    <property type="protein sequence ID" value="MFB9208253.1"/>
    <property type="molecule type" value="Genomic_DNA"/>
</dbReference>
<dbReference type="RefSeq" id="WP_189648375.1">
    <property type="nucleotide sequence ID" value="NZ_BMRC01000007.1"/>
</dbReference>
<evidence type="ECO:0000313" key="2">
    <source>
        <dbReference type="Proteomes" id="UP001589647"/>
    </source>
</evidence>
<gene>
    <name evidence="1" type="ORF">ACFFV7_44225</name>
</gene>
<dbReference type="Proteomes" id="UP001589647">
    <property type="component" value="Unassembled WGS sequence"/>
</dbReference>
<sequence length="46" mass="4794">MELDISALDMLPALEEAQLSGCMMSCGFTGCGRTVVEGLGDVTDLL</sequence>
<proteinExistence type="predicted"/>
<comment type="caution">
    <text evidence="1">The sequence shown here is derived from an EMBL/GenBank/DDBJ whole genome shotgun (WGS) entry which is preliminary data.</text>
</comment>
<organism evidence="1 2">
    <name type="scientific">Nonomuraea spiralis</name>
    <dbReference type="NCBI Taxonomy" id="46182"/>
    <lineage>
        <taxon>Bacteria</taxon>
        <taxon>Bacillati</taxon>
        <taxon>Actinomycetota</taxon>
        <taxon>Actinomycetes</taxon>
        <taxon>Streptosporangiales</taxon>
        <taxon>Streptosporangiaceae</taxon>
        <taxon>Nonomuraea</taxon>
    </lineage>
</organism>
<protein>
    <submittedName>
        <fullName evidence="1">Uncharacterized protein</fullName>
    </submittedName>
</protein>
<keyword evidence="2" id="KW-1185">Reference proteome</keyword>
<accession>A0ABV5IUL2</accession>
<name>A0ABV5IUL2_9ACTN</name>
<reference evidence="1 2" key="1">
    <citation type="submission" date="2024-09" db="EMBL/GenBank/DDBJ databases">
        <authorList>
            <person name="Sun Q."/>
            <person name="Mori K."/>
        </authorList>
    </citation>
    <scope>NUCLEOTIDE SEQUENCE [LARGE SCALE GENOMIC DNA]</scope>
    <source>
        <strain evidence="1 2">CCM 3426</strain>
    </source>
</reference>